<keyword evidence="5" id="KW-0206">Cytoskeleton</keyword>
<dbReference type="PANTHER" id="PTHR31078:SF1">
    <property type="entry name" value="CILIA- AND FLAGELLA-ASSOCIATED PROTEIN 300"/>
    <property type="match status" value="1"/>
</dbReference>
<dbReference type="GO" id="GO:0005930">
    <property type="term" value="C:axoneme"/>
    <property type="evidence" value="ECO:0007669"/>
    <property type="project" value="UniProtKB-SubCell"/>
</dbReference>
<accession>A0A7R9Z2Y3</accession>
<comment type="similarity">
    <text evidence="2">Belongs to the CFAP300 family.</text>
</comment>
<reference evidence="7" key="1">
    <citation type="submission" date="2021-01" db="EMBL/GenBank/DDBJ databases">
        <authorList>
            <person name="Corre E."/>
            <person name="Pelletier E."/>
            <person name="Niang G."/>
            <person name="Scheremetjew M."/>
            <person name="Finn R."/>
            <person name="Kale V."/>
            <person name="Holt S."/>
            <person name="Cochrane G."/>
            <person name="Meng A."/>
            <person name="Brown T."/>
            <person name="Cohen L."/>
        </authorList>
    </citation>
    <scope>NUCLEOTIDE SEQUENCE</scope>
    <source>
        <strain evidence="7">CCMP219</strain>
    </source>
</reference>
<protein>
    <recommendedName>
        <fullName evidence="3">Cilia- and flagella-associated protein 300</fullName>
    </recommendedName>
</protein>
<evidence type="ECO:0000256" key="3">
    <source>
        <dbReference type="ARBA" id="ARBA00022174"/>
    </source>
</evidence>
<evidence type="ECO:0000313" key="7">
    <source>
        <dbReference type="EMBL" id="CAD8303480.1"/>
    </source>
</evidence>
<gene>
    <name evidence="7" type="ORF">CEUR00632_LOCUS17097</name>
</gene>
<dbReference type="PANTHER" id="PTHR31078">
    <property type="entry name" value="CILIA- AND FLAGELLA-ASSOCIATED PROTEIN 300"/>
    <property type="match status" value="1"/>
</dbReference>
<proteinExistence type="inferred from homology"/>
<dbReference type="InterPro" id="IPR029416">
    <property type="entry name" value="CFAP300"/>
</dbReference>
<evidence type="ECO:0000256" key="2">
    <source>
        <dbReference type="ARBA" id="ARBA00009205"/>
    </source>
</evidence>
<comment type="subcellular location">
    <subcellularLocation>
        <location evidence="1">Cytoplasm</location>
        <location evidence="1">Cytoskeleton</location>
        <location evidence="1">Cilium axoneme</location>
    </subcellularLocation>
</comment>
<keyword evidence="6" id="KW-0966">Cell projection</keyword>
<evidence type="ECO:0000256" key="4">
    <source>
        <dbReference type="ARBA" id="ARBA00022490"/>
    </source>
</evidence>
<dbReference type="Pfam" id="PF14926">
    <property type="entry name" value="CFAP300"/>
    <property type="match status" value="1"/>
</dbReference>
<evidence type="ECO:0000256" key="5">
    <source>
        <dbReference type="ARBA" id="ARBA00023212"/>
    </source>
</evidence>
<dbReference type="AlphaFoldDB" id="A0A7R9Z2Y3"/>
<sequence>MSFHVAPVEGKHAFNDAYVQTLLKKWDMSKNSFFHIIRYTKYYHKMQGQELLLDMFNSETVRPLLRVLKKSGEWSLLPADEPITAVVLEAVPATLTRMDLFDKLQEADPPIVRPNGDLVKCMDDQREGFQISDMLRQMLLCDSCEQYELYSDEEKSELLWRLFEHLALGGACCQFEDNVQSYMDVAKRIYKELVSVQKNSSGAIEVTSVVYKVTALETASGERLQLFPSPGSRNNFLYVAVDPLRRVARIWYHAMLPFW</sequence>
<evidence type="ECO:0000256" key="1">
    <source>
        <dbReference type="ARBA" id="ARBA00004430"/>
    </source>
</evidence>
<name>A0A7R9Z2Y3_9CHLO</name>
<keyword evidence="4" id="KW-0963">Cytoplasm</keyword>
<dbReference type="EMBL" id="HBEC01036812">
    <property type="protein sequence ID" value="CAD8303480.1"/>
    <property type="molecule type" value="Transcribed_RNA"/>
</dbReference>
<organism evidence="7">
    <name type="scientific">Chlamydomonas euryale</name>
    <dbReference type="NCBI Taxonomy" id="1486919"/>
    <lineage>
        <taxon>Eukaryota</taxon>
        <taxon>Viridiplantae</taxon>
        <taxon>Chlorophyta</taxon>
        <taxon>core chlorophytes</taxon>
        <taxon>Chlorophyceae</taxon>
        <taxon>CS clade</taxon>
        <taxon>Chlamydomonadales</taxon>
        <taxon>Chlamydomonadaceae</taxon>
        <taxon>Chlamydomonas</taxon>
    </lineage>
</organism>
<evidence type="ECO:0000256" key="6">
    <source>
        <dbReference type="ARBA" id="ARBA00023273"/>
    </source>
</evidence>